<organism evidence="1">
    <name type="scientific">metagenome</name>
    <dbReference type="NCBI Taxonomy" id="256318"/>
    <lineage>
        <taxon>unclassified sequences</taxon>
        <taxon>metagenomes</taxon>
    </lineage>
</organism>
<sequence>MTVRALTRDGAAGDGGCLFAHLGKRDGTVRLSVARRKIPHFAWLYAGNR</sequence>
<protein>
    <submittedName>
        <fullName evidence="1">Uncharacterized protein</fullName>
    </submittedName>
</protein>
<gene>
    <name evidence="1" type="ORF">DF3PB_3110003</name>
</gene>
<dbReference type="AlphaFoldDB" id="A0A380TG87"/>
<accession>A0A380TG87</accession>
<name>A0A380TG87_9ZZZZ</name>
<dbReference type="EMBL" id="UIDG01000237">
    <property type="protein sequence ID" value="SUS06689.1"/>
    <property type="molecule type" value="Genomic_DNA"/>
</dbReference>
<reference evidence="1" key="1">
    <citation type="submission" date="2018-07" db="EMBL/GenBank/DDBJ databases">
        <authorList>
            <person name="Quirk P.G."/>
            <person name="Krulwich T.A."/>
        </authorList>
    </citation>
    <scope>NUCLEOTIDE SEQUENCE</scope>
</reference>
<evidence type="ECO:0000313" key="1">
    <source>
        <dbReference type="EMBL" id="SUS06689.1"/>
    </source>
</evidence>
<proteinExistence type="predicted"/>